<dbReference type="OrthoDB" id="9799867at2"/>
<reference evidence="2 3" key="1">
    <citation type="submission" date="2015-12" db="EMBL/GenBank/DDBJ databases">
        <title>Genome sequence of Aneurinibacillus soli.</title>
        <authorList>
            <person name="Lee J.S."/>
            <person name="Lee K.C."/>
            <person name="Kim K.K."/>
            <person name="Lee B.W."/>
        </authorList>
    </citation>
    <scope>NUCLEOTIDE SEQUENCE [LARGE SCALE GENOMIC DNA]</scope>
    <source>
        <strain evidence="2 3">CB4</strain>
    </source>
</reference>
<feature type="compositionally biased region" description="Polar residues" evidence="1">
    <location>
        <begin position="25"/>
        <end position="51"/>
    </location>
</feature>
<dbReference type="SUPFAM" id="SSF160214">
    <property type="entry name" value="FlaG-like"/>
    <property type="match status" value="1"/>
</dbReference>
<evidence type="ECO:0000313" key="2">
    <source>
        <dbReference type="EMBL" id="BAU26565.1"/>
    </source>
</evidence>
<organism evidence="2 3">
    <name type="scientific">Aneurinibacillus soli</name>
    <dbReference type="NCBI Taxonomy" id="1500254"/>
    <lineage>
        <taxon>Bacteria</taxon>
        <taxon>Bacillati</taxon>
        <taxon>Bacillota</taxon>
        <taxon>Bacilli</taxon>
        <taxon>Bacillales</taxon>
        <taxon>Paenibacillaceae</taxon>
        <taxon>Aneurinibacillus group</taxon>
        <taxon>Aneurinibacillus</taxon>
    </lineage>
</organism>
<dbReference type="Gene3D" id="3.30.160.170">
    <property type="entry name" value="FlaG-like"/>
    <property type="match status" value="1"/>
</dbReference>
<feature type="region of interest" description="Disordered" evidence="1">
    <location>
        <begin position="1"/>
        <end position="66"/>
    </location>
</feature>
<evidence type="ECO:0000256" key="1">
    <source>
        <dbReference type="SAM" id="MobiDB-lite"/>
    </source>
</evidence>
<keyword evidence="2" id="KW-0282">Flagellum</keyword>
<keyword evidence="2" id="KW-0966">Cell projection</keyword>
<gene>
    <name evidence="2" type="ORF">CB4_00692</name>
</gene>
<dbReference type="RefSeq" id="WP_096463603.1">
    <property type="nucleotide sequence ID" value="NZ_AP017312.1"/>
</dbReference>
<keyword evidence="2" id="KW-0969">Cilium</keyword>
<name>A0A0U5ARX6_9BACL</name>
<evidence type="ECO:0000313" key="3">
    <source>
        <dbReference type="Proteomes" id="UP000217696"/>
    </source>
</evidence>
<dbReference type="AlphaFoldDB" id="A0A0U5ARX6"/>
<dbReference type="Pfam" id="PF03646">
    <property type="entry name" value="FlaG"/>
    <property type="match status" value="1"/>
</dbReference>
<feature type="compositionally biased region" description="Polar residues" evidence="1">
    <location>
        <begin position="7"/>
        <end position="18"/>
    </location>
</feature>
<dbReference type="PANTHER" id="PTHR37166">
    <property type="entry name" value="PROTEIN FLAG"/>
    <property type="match status" value="1"/>
</dbReference>
<dbReference type="KEGG" id="asoc:CB4_00692"/>
<protein>
    <submittedName>
        <fullName evidence="2">Flagellar protein FlaG</fullName>
    </submittedName>
</protein>
<dbReference type="EMBL" id="AP017312">
    <property type="protein sequence ID" value="BAU26565.1"/>
    <property type="molecule type" value="Genomic_DNA"/>
</dbReference>
<accession>A0A0U5ARX6</accession>
<keyword evidence="3" id="KW-1185">Reference proteome</keyword>
<dbReference type="InterPro" id="IPR005186">
    <property type="entry name" value="FlaG"/>
</dbReference>
<feature type="compositionally biased region" description="Basic and acidic residues" evidence="1">
    <location>
        <begin position="57"/>
        <end position="66"/>
    </location>
</feature>
<dbReference type="Proteomes" id="UP000217696">
    <property type="component" value="Chromosome"/>
</dbReference>
<dbReference type="PANTHER" id="PTHR37166:SF1">
    <property type="entry name" value="PROTEIN FLAG"/>
    <property type="match status" value="1"/>
</dbReference>
<sequence>MSDVRMSDSSFLPGNTNFYEVKSASGPQGSTGNNGVNPDQSITDKSGQQLPKQPDQMSEKDREKLKEQANKLFEALDTGLALKFHEKSGKWYAVIENKITHDVIKEVPPQYMLDLEVKLRDMIGLFLDKKL</sequence>
<dbReference type="InterPro" id="IPR035924">
    <property type="entry name" value="FlaG-like_sf"/>
</dbReference>
<proteinExistence type="predicted"/>